<name>A0A381SMR0_9ZZZZ</name>
<keyword evidence="5" id="KW-0808">Transferase</keyword>
<keyword evidence="6 13" id="KW-0812">Transmembrane</keyword>
<feature type="transmembrane region" description="Helical" evidence="13">
    <location>
        <begin position="187"/>
        <end position="205"/>
    </location>
</feature>
<protein>
    <recommendedName>
        <fullName evidence="15">Phosphatidate cytidylyltransferase</fullName>
    </recommendedName>
</protein>
<proteinExistence type="inferred from homology"/>
<dbReference type="GO" id="GO:0016024">
    <property type="term" value="P:CDP-diacylglycerol biosynthetic process"/>
    <property type="evidence" value="ECO:0007669"/>
    <property type="project" value="TreeGrafter"/>
</dbReference>
<evidence type="ECO:0000256" key="11">
    <source>
        <dbReference type="ARBA" id="ARBA00023209"/>
    </source>
</evidence>
<keyword evidence="12" id="KW-1208">Phospholipid metabolism</keyword>
<evidence type="ECO:0000256" key="1">
    <source>
        <dbReference type="ARBA" id="ARBA00004651"/>
    </source>
</evidence>
<feature type="transmembrane region" description="Helical" evidence="13">
    <location>
        <begin position="91"/>
        <end position="109"/>
    </location>
</feature>
<dbReference type="GO" id="GO:0004605">
    <property type="term" value="F:phosphatidate cytidylyltransferase activity"/>
    <property type="evidence" value="ECO:0007669"/>
    <property type="project" value="TreeGrafter"/>
</dbReference>
<keyword evidence="7" id="KW-0548">Nucleotidyltransferase</keyword>
<evidence type="ECO:0000313" key="14">
    <source>
        <dbReference type="EMBL" id="SVA04704.1"/>
    </source>
</evidence>
<gene>
    <name evidence="14" type="ORF">METZ01_LOCUS57558</name>
</gene>
<dbReference type="PANTHER" id="PTHR46382:SF1">
    <property type="entry name" value="PHOSPHATIDATE CYTIDYLYLTRANSFERASE"/>
    <property type="match status" value="1"/>
</dbReference>
<organism evidence="14">
    <name type="scientific">marine metagenome</name>
    <dbReference type="NCBI Taxonomy" id="408172"/>
    <lineage>
        <taxon>unclassified sequences</taxon>
        <taxon>metagenomes</taxon>
        <taxon>ecological metagenomes</taxon>
    </lineage>
</organism>
<reference evidence="14" key="1">
    <citation type="submission" date="2018-05" db="EMBL/GenBank/DDBJ databases">
        <authorList>
            <person name="Lanie J.A."/>
            <person name="Ng W.-L."/>
            <person name="Kazmierczak K.M."/>
            <person name="Andrzejewski T.M."/>
            <person name="Davidsen T.M."/>
            <person name="Wayne K.J."/>
            <person name="Tettelin H."/>
            <person name="Glass J.I."/>
            <person name="Rusch D."/>
            <person name="Podicherti R."/>
            <person name="Tsui H.-C.T."/>
            <person name="Winkler M.E."/>
        </authorList>
    </citation>
    <scope>NUCLEOTIDE SEQUENCE</scope>
</reference>
<dbReference type="GO" id="GO:0005886">
    <property type="term" value="C:plasma membrane"/>
    <property type="evidence" value="ECO:0007669"/>
    <property type="project" value="UniProtKB-SubCell"/>
</dbReference>
<evidence type="ECO:0000256" key="7">
    <source>
        <dbReference type="ARBA" id="ARBA00022695"/>
    </source>
</evidence>
<dbReference type="PROSITE" id="PS01315">
    <property type="entry name" value="CDS"/>
    <property type="match status" value="1"/>
</dbReference>
<feature type="transmembrane region" description="Helical" evidence="13">
    <location>
        <begin position="20"/>
        <end position="45"/>
    </location>
</feature>
<feature type="transmembrane region" description="Helical" evidence="13">
    <location>
        <begin position="121"/>
        <end position="141"/>
    </location>
</feature>
<evidence type="ECO:0000256" key="8">
    <source>
        <dbReference type="ARBA" id="ARBA00022989"/>
    </source>
</evidence>
<feature type="transmembrane region" description="Helical" evidence="13">
    <location>
        <begin position="211"/>
        <end position="230"/>
    </location>
</feature>
<evidence type="ECO:0000256" key="12">
    <source>
        <dbReference type="ARBA" id="ARBA00023264"/>
    </source>
</evidence>
<comment type="similarity">
    <text evidence="2">Belongs to the CDS family.</text>
</comment>
<sequence>MSDTAPTSDLSARVKTGFPLAAGIAILLFTPAFVVGLAVIVVAFIGAQELTTMLSAKGSKSDSTVVILPEWLLPGAAVLMGLGALAGESGLYAALLVCALGWIFFELVFTPKSELAKLSSLGFGLFGMVWAVWSVLHITLIKTLPEGTALLFYLLLVISFSDIFAYFGGKKFGKSLLAPSISPKKTWEGSFFGVVGGGIVGAVFGELTMSMFWLYGLVLAMLLAVVGQLGDLVESKIKRLCNVKDSGTLLPGHGGILDRIDGHMLAAPVFYYLLQLG</sequence>
<keyword evidence="4" id="KW-0444">Lipid biosynthesis</keyword>
<evidence type="ECO:0000256" key="2">
    <source>
        <dbReference type="ARBA" id="ARBA00010185"/>
    </source>
</evidence>
<evidence type="ECO:0000256" key="10">
    <source>
        <dbReference type="ARBA" id="ARBA00023136"/>
    </source>
</evidence>
<keyword evidence="8 13" id="KW-1133">Transmembrane helix</keyword>
<evidence type="ECO:0000256" key="3">
    <source>
        <dbReference type="ARBA" id="ARBA00022475"/>
    </source>
</evidence>
<feature type="transmembrane region" description="Helical" evidence="13">
    <location>
        <begin position="65"/>
        <end position="85"/>
    </location>
</feature>
<dbReference type="AlphaFoldDB" id="A0A381SMR0"/>
<evidence type="ECO:0008006" key="15">
    <source>
        <dbReference type="Google" id="ProtNLM"/>
    </source>
</evidence>
<evidence type="ECO:0000256" key="5">
    <source>
        <dbReference type="ARBA" id="ARBA00022679"/>
    </source>
</evidence>
<keyword evidence="3" id="KW-1003">Cell membrane</keyword>
<dbReference type="PANTHER" id="PTHR46382">
    <property type="entry name" value="PHOSPHATIDATE CYTIDYLYLTRANSFERASE"/>
    <property type="match status" value="1"/>
</dbReference>
<evidence type="ECO:0000256" key="6">
    <source>
        <dbReference type="ARBA" id="ARBA00022692"/>
    </source>
</evidence>
<evidence type="ECO:0000256" key="9">
    <source>
        <dbReference type="ARBA" id="ARBA00023098"/>
    </source>
</evidence>
<keyword evidence="11" id="KW-0594">Phospholipid biosynthesis</keyword>
<dbReference type="Pfam" id="PF01148">
    <property type="entry name" value="CTP_transf_1"/>
    <property type="match status" value="1"/>
</dbReference>
<evidence type="ECO:0000256" key="13">
    <source>
        <dbReference type="SAM" id="Phobius"/>
    </source>
</evidence>
<keyword evidence="10 13" id="KW-0472">Membrane</keyword>
<feature type="transmembrane region" description="Helical" evidence="13">
    <location>
        <begin position="147"/>
        <end position="167"/>
    </location>
</feature>
<comment type="subcellular location">
    <subcellularLocation>
        <location evidence="1">Cell membrane</location>
        <topology evidence="1">Multi-pass membrane protein</topology>
    </subcellularLocation>
</comment>
<accession>A0A381SMR0</accession>
<dbReference type="EMBL" id="UINC01003254">
    <property type="protein sequence ID" value="SVA04704.1"/>
    <property type="molecule type" value="Genomic_DNA"/>
</dbReference>
<keyword evidence="9" id="KW-0443">Lipid metabolism</keyword>
<dbReference type="InterPro" id="IPR000374">
    <property type="entry name" value="PC_trans"/>
</dbReference>
<evidence type="ECO:0000256" key="4">
    <source>
        <dbReference type="ARBA" id="ARBA00022516"/>
    </source>
</evidence>